<evidence type="ECO:0000313" key="3">
    <source>
        <dbReference type="Proteomes" id="UP000007115"/>
    </source>
</evidence>
<feature type="compositionally biased region" description="Basic and acidic residues" evidence="1">
    <location>
        <begin position="317"/>
        <end position="343"/>
    </location>
</feature>
<proteinExistence type="predicted"/>
<dbReference type="HOGENOM" id="CLU_758773_0_0_1"/>
<feature type="region of interest" description="Disordered" evidence="1">
    <location>
        <begin position="154"/>
        <end position="186"/>
    </location>
</feature>
<evidence type="ECO:0000256" key="1">
    <source>
        <dbReference type="SAM" id="MobiDB-lite"/>
    </source>
</evidence>
<feature type="compositionally biased region" description="Basic and acidic residues" evidence="1">
    <location>
        <begin position="297"/>
        <end position="309"/>
    </location>
</feature>
<gene>
    <name evidence="2" type="ORF">TRIVIDRAFT_222140</name>
</gene>
<dbReference type="Proteomes" id="UP000007115">
    <property type="component" value="Unassembled WGS sequence"/>
</dbReference>
<keyword evidence="3" id="KW-1185">Reference proteome</keyword>
<feature type="compositionally biased region" description="Polar residues" evidence="1">
    <location>
        <begin position="345"/>
        <end position="365"/>
    </location>
</feature>
<dbReference type="OrthoDB" id="10067222at2759"/>
<name>G9MS14_HYPVG</name>
<dbReference type="STRING" id="413071.G9MS14"/>
<protein>
    <submittedName>
        <fullName evidence="2">Uncharacterized protein</fullName>
    </submittedName>
</protein>
<dbReference type="EMBL" id="ABDF02000006">
    <property type="protein sequence ID" value="EHK22881.1"/>
    <property type="molecule type" value="Genomic_DNA"/>
</dbReference>
<feature type="region of interest" description="Disordered" evidence="1">
    <location>
        <begin position="279"/>
        <end position="365"/>
    </location>
</feature>
<dbReference type="VEuPathDB" id="FungiDB:TRIVIDRAFT_222140"/>
<dbReference type="AlphaFoldDB" id="G9MS14"/>
<comment type="caution">
    <text evidence="2">The sequence shown here is derived from an EMBL/GenBank/DDBJ whole genome shotgun (WGS) entry which is preliminary data.</text>
</comment>
<reference evidence="2 3" key="1">
    <citation type="journal article" date="2011" name="Genome Biol.">
        <title>Comparative genome sequence analysis underscores mycoparasitism as the ancestral life style of Trichoderma.</title>
        <authorList>
            <person name="Kubicek C.P."/>
            <person name="Herrera-Estrella A."/>
            <person name="Seidl-Seiboth V."/>
            <person name="Martinez D.A."/>
            <person name="Druzhinina I.S."/>
            <person name="Thon M."/>
            <person name="Zeilinger S."/>
            <person name="Casas-Flores S."/>
            <person name="Horwitz B.A."/>
            <person name="Mukherjee P.K."/>
            <person name="Mukherjee M."/>
            <person name="Kredics L."/>
            <person name="Alcaraz L.D."/>
            <person name="Aerts A."/>
            <person name="Antal Z."/>
            <person name="Atanasova L."/>
            <person name="Cervantes-Badillo M.G."/>
            <person name="Challacombe J."/>
            <person name="Chertkov O."/>
            <person name="McCluskey K."/>
            <person name="Coulpier F."/>
            <person name="Deshpande N."/>
            <person name="von Doehren H."/>
            <person name="Ebbole D.J."/>
            <person name="Esquivel-Naranjo E.U."/>
            <person name="Fekete E."/>
            <person name="Flipphi M."/>
            <person name="Glaser F."/>
            <person name="Gomez-Rodriguez E.Y."/>
            <person name="Gruber S."/>
            <person name="Han C."/>
            <person name="Henrissat B."/>
            <person name="Hermosa R."/>
            <person name="Hernandez-Onate M."/>
            <person name="Karaffa L."/>
            <person name="Kosti I."/>
            <person name="Le Crom S."/>
            <person name="Lindquist E."/>
            <person name="Lucas S."/>
            <person name="Luebeck M."/>
            <person name="Luebeck P.S."/>
            <person name="Margeot A."/>
            <person name="Metz B."/>
            <person name="Misra M."/>
            <person name="Nevalainen H."/>
            <person name="Omann M."/>
            <person name="Packer N."/>
            <person name="Perrone G."/>
            <person name="Uresti-Rivera E.E."/>
            <person name="Salamov A."/>
            <person name="Schmoll M."/>
            <person name="Seiboth B."/>
            <person name="Shapiro H."/>
            <person name="Sukno S."/>
            <person name="Tamayo-Ramos J.A."/>
            <person name="Tisch D."/>
            <person name="Wiest A."/>
            <person name="Wilkinson H.H."/>
            <person name="Zhang M."/>
            <person name="Coutinho P.M."/>
            <person name="Kenerley C.M."/>
            <person name="Monte E."/>
            <person name="Baker S.E."/>
            <person name="Grigoriev I.V."/>
        </authorList>
    </citation>
    <scope>NUCLEOTIDE SEQUENCE [LARGE SCALE GENOMIC DNA]</scope>
    <source>
        <strain evidence="3">Gv29-8 / FGSC 10586</strain>
    </source>
</reference>
<organism evidence="2 3">
    <name type="scientific">Hypocrea virens (strain Gv29-8 / FGSC 10586)</name>
    <name type="common">Gliocladium virens</name>
    <name type="synonym">Trichoderma virens</name>
    <dbReference type="NCBI Taxonomy" id="413071"/>
    <lineage>
        <taxon>Eukaryota</taxon>
        <taxon>Fungi</taxon>
        <taxon>Dikarya</taxon>
        <taxon>Ascomycota</taxon>
        <taxon>Pezizomycotina</taxon>
        <taxon>Sordariomycetes</taxon>
        <taxon>Hypocreomycetidae</taxon>
        <taxon>Hypocreales</taxon>
        <taxon>Hypocreaceae</taxon>
        <taxon>Trichoderma</taxon>
    </lineage>
</organism>
<dbReference type="InParanoid" id="G9MS14"/>
<accession>G9MS14</accession>
<evidence type="ECO:0000313" key="2">
    <source>
        <dbReference type="EMBL" id="EHK22881.1"/>
    </source>
</evidence>
<sequence length="365" mass="40272">MAALADPQRRPPGLPQYNLSQVDSTPLVLKLQYAKYRGPLRGPRRNRLLRHHYPADGSFAALPGRTAGPRPQGHGQGVCKDCAQDPLSDLHAMVREFAKTVHSKGGKVVFVNFTKPPESSWGDMLGIAPADETISTTGSSGTVTPGWPISRCVYQSSGKTRSRQSPRRSATREGPPKKPPAQNPVALWDTKANGANADPPECMDANRCGSPTSKWPPWLSLDRQISGALTYGHLCSRSVLYNHTSMGEWKWPLQIPVEEKVAPSLFDTVVEAITRLCGLGSTNPRRPHPRPPSSADRAPDYRDAHDARPRRSPSPRDWSRDNQGRMYNDDYHRGRNGQDRGYDHGSSSSYRFTNGDLVTTFTSSK</sequence>